<dbReference type="OrthoDB" id="2678531at2"/>
<proteinExistence type="predicted"/>
<dbReference type="STRING" id="1193713.GCA_001636315_02338"/>
<dbReference type="InterPro" id="IPR000182">
    <property type="entry name" value="GNAT_dom"/>
</dbReference>
<dbReference type="KEGG" id="nmk:CHR53_27115"/>
<dbReference type="GO" id="GO:0016747">
    <property type="term" value="F:acyltransferase activity, transferring groups other than amino-acyl groups"/>
    <property type="evidence" value="ECO:0007669"/>
    <property type="project" value="InterPro"/>
</dbReference>
<dbReference type="InterPro" id="IPR016181">
    <property type="entry name" value="Acyl_CoA_acyltransferase"/>
</dbReference>
<dbReference type="Proteomes" id="UP000282892">
    <property type="component" value="Chromosome"/>
</dbReference>
<protein>
    <recommendedName>
        <fullName evidence="1">N-acetyltransferase domain-containing protein</fullName>
    </recommendedName>
</protein>
<keyword evidence="3" id="KW-1185">Reference proteome</keyword>
<dbReference type="EMBL" id="CP022572">
    <property type="protein sequence ID" value="AZU64609.1"/>
    <property type="molecule type" value="Genomic_DNA"/>
</dbReference>
<evidence type="ECO:0000259" key="1">
    <source>
        <dbReference type="PROSITE" id="PS51186"/>
    </source>
</evidence>
<reference evidence="2 3" key="1">
    <citation type="submission" date="2017-07" db="EMBL/GenBank/DDBJ databases">
        <title>The complete genome sequence of Bacillus mesonae strain H20-5, an efficient strain improving plant abiotic stress resistance.</title>
        <authorList>
            <person name="Kim S.Y."/>
            <person name="Song H."/>
            <person name="Sang M.K."/>
            <person name="Weon H.-Y."/>
            <person name="Song J."/>
        </authorList>
    </citation>
    <scope>NUCLEOTIDE SEQUENCE [LARGE SCALE GENOMIC DNA]</scope>
    <source>
        <strain evidence="2 3">H20-5</strain>
    </source>
</reference>
<sequence length="148" mass="16516">MQALIRKANIEDLVPLKEFLERANLGTDGLTAETIGSFLILEDGNSEIKGTLGMEVFQGAGLLRSLVVSPGHAEREIFVLFDQMVKFAKEKGMESLFLATNKAVTVPFFELMGFKQVERSELPGNFFNSEHIRHILNVDNSLFLKLSL</sequence>
<gene>
    <name evidence="2" type="ORF">CHR53_27115</name>
</gene>
<evidence type="ECO:0000313" key="3">
    <source>
        <dbReference type="Proteomes" id="UP000282892"/>
    </source>
</evidence>
<name>A0A3Q9QW13_9BACI</name>
<dbReference type="SUPFAM" id="SSF55729">
    <property type="entry name" value="Acyl-CoA N-acyltransferases (Nat)"/>
    <property type="match status" value="1"/>
</dbReference>
<organism evidence="2 3">
    <name type="scientific">Neobacillus mesonae</name>
    <dbReference type="NCBI Taxonomy" id="1193713"/>
    <lineage>
        <taxon>Bacteria</taxon>
        <taxon>Bacillati</taxon>
        <taxon>Bacillota</taxon>
        <taxon>Bacilli</taxon>
        <taxon>Bacillales</taxon>
        <taxon>Bacillaceae</taxon>
        <taxon>Neobacillus</taxon>
    </lineage>
</organism>
<dbReference type="Gene3D" id="3.40.630.30">
    <property type="match status" value="1"/>
</dbReference>
<dbReference type="PROSITE" id="PS51186">
    <property type="entry name" value="GNAT"/>
    <property type="match status" value="1"/>
</dbReference>
<accession>A0A3Q9QW13</accession>
<feature type="domain" description="N-acetyltransferase" evidence="1">
    <location>
        <begin position="3"/>
        <end position="139"/>
    </location>
</feature>
<evidence type="ECO:0000313" key="2">
    <source>
        <dbReference type="EMBL" id="AZU64609.1"/>
    </source>
</evidence>
<dbReference type="RefSeq" id="WP_127489411.1">
    <property type="nucleotide sequence ID" value="NZ_CP022572.1"/>
</dbReference>
<dbReference type="AlphaFoldDB" id="A0A3Q9QW13"/>